<organism evidence="1 2">
    <name type="scientific">Acinetobacter calcoaceticus</name>
    <dbReference type="NCBI Taxonomy" id="471"/>
    <lineage>
        <taxon>Bacteria</taxon>
        <taxon>Pseudomonadati</taxon>
        <taxon>Pseudomonadota</taxon>
        <taxon>Gammaproteobacteria</taxon>
        <taxon>Moraxellales</taxon>
        <taxon>Moraxellaceae</taxon>
        <taxon>Acinetobacter</taxon>
        <taxon>Acinetobacter calcoaceticus/baumannii complex</taxon>
    </lineage>
</organism>
<dbReference type="Proteomes" id="UP000294963">
    <property type="component" value="Unassembled WGS sequence"/>
</dbReference>
<protein>
    <submittedName>
        <fullName evidence="1">Uncharacterized protein</fullName>
    </submittedName>
</protein>
<reference evidence="1 2" key="1">
    <citation type="submission" date="2019-03" db="EMBL/GenBank/DDBJ databases">
        <title>Genomic analyses of the natural microbiome of Caenorhabditis elegans.</title>
        <authorList>
            <person name="Samuel B."/>
        </authorList>
    </citation>
    <scope>NUCLEOTIDE SEQUENCE [LARGE SCALE GENOMIC DNA]</scope>
    <source>
        <strain evidence="1 2">JUb89</strain>
    </source>
</reference>
<dbReference type="AlphaFoldDB" id="A0A4R1XTE7"/>
<proteinExistence type="predicted"/>
<gene>
    <name evidence="1" type="ORF">EC844_1071</name>
</gene>
<evidence type="ECO:0000313" key="2">
    <source>
        <dbReference type="Proteomes" id="UP000294963"/>
    </source>
</evidence>
<accession>A0A4R1XTE7</accession>
<dbReference type="EMBL" id="SLVJ01000007">
    <property type="protein sequence ID" value="TCM67707.1"/>
    <property type="molecule type" value="Genomic_DNA"/>
</dbReference>
<comment type="caution">
    <text evidence="1">The sequence shown here is derived from an EMBL/GenBank/DDBJ whole genome shotgun (WGS) entry which is preliminary data.</text>
</comment>
<keyword evidence="2" id="KW-1185">Reference proteome</keyword>
<evidence type="ECO:0000313" key="1">
    <source>
        <dbReference type="EMBL" id="TCM67707.1"/>
    </source>
</evidence>
<sequence>MFRNFNQDSIFIFNPNNKINKHSIWTIYCTQEHQTNKKQCSLQKQGFFLIKTAEIDLAINVSQSVERLWQDEDQHIRIDNNQTFNTNSIFKDQSALDIVNQMKLGTIVNTRFSAPSGTHEETIDLNGFSAAYDSMNLLYNNLGK</sequence>
<name>A0A4R1XTE7_ACICA</name>